<dbReference type="InterPro" id="IPR043504">
    <property type="entry name" value="Peptidase_S1_PA_chymotrypsin"/>
</dbReference>
<organism evidence="1 2">
    <name type="scientific">Fusarium ambrosium</name>
    <dbReference type="NCBI Taxonomy" id="131363"/>
    <lineage>
        <taxon>Eukaryota</taxon>
        <taxon>Fungi</taxon>
        <taxon>Dikarya</taxon>
        <taxon>Ascomycota</taxon>
        <taxon>Pezizomycotina</taxon>
        <taxon>Sordariomycetes</taxon>
        <taxon>Hypocreomycetidae</taxon>
        <taxon>Hypocreales</taxon>
        <taxon>Nectriaceae</taxon>
        <taxon>Fusarium</taxon>
        <taxon>Fusarium solani species complex</taxon>
    </lineage>
</organism>
<sequence>GSSQVSMIYETKAQELLTVIGYPTDLVTAAGGPGSEMYEFKICREMDLERNKRNMLVYQGDTQGGFSGAPVIRDNDFAVIGVHVRGGSMNSAAVVGGRFGVDFQIYQDVLGKLKNGDDPKSGLRIESVADKKWLKNVYITL</sequence>
<evidence type="ECO:0008006" key="3">
    <source>
        <dbReference type="Google" id="ProtNLM"/>
    </source>
</evidence>
<dbReference type="EMBL" id="NIZV01000316">
    <property type="protein sequence ID" value="RSL94596.1"/>
    <property type="molecule type" value="Genomic_DNA"/>
</dbReference>
<dbReference type="Proteomes" id="UP000288429">
    <property type="component" value="Unassembled WGS sequence"/>
</dbReference>
<evidence type="ECO:0000313" key="1">
    <source>
        <dbReference type="EMBL" id="RSL94596.1"/>
    </source>
</evidence>
<dbReference type="SUPFAM" id="SSF50494">
    <property type="entry name" value="Trypsin-like serine proteases"/>
    <property type="match status" value="1"/>
</dbReference>
<reference evidence="1 2" key="1">
    <citation type="submission" date="2017-06" db="EMBL/GenBank/DDBJ databases">
        <title>Cmopartive genomic analysis of Ambrosia Fusariam Clade fungi.</title>
        <authorList>
            <person name="Stajich J.E."/>
            <person name="Carrillo J."/>
            <person name="Kijimoto T."/>
            <person name="Eskalen A."/>
            <person name="O'Donnell K."/>
            <person name="Kasson M."/>
        </authorList>
    </citation>
    <scope>NUCLEOTIDE SEQUENCE [LARGE SCALE GENOMIC DNA]</scope>
    <source>
        <strain evidence="1 2">NRRL 20438</strain>
    </source>
</reference>
<dbReference type="Gene3D" id="2.40.10.10">
    <property type="entry name" value="Trypsin-like serine proteases"/>
    <property type="match status" value="1"/>
</dbReference>
<protein>
    <recommendedName>
        <fullName evidence="3">Serine protease</fullName>
    </recommendedName>
</protein>
<accession>A0A428SY11</accession>
<evidence type="ECO:0000313" key="2">
    <source>
        <dbReference type="Proteomes" id="UP000288429"/>
    </source>
</evidence>
<name>A0A428SY11_9HYPO</name>
<gene>
    <name evidence="1" type="ORF">CDV31_014226</name>
</gene>
<proteinExistence type="predicted"/>
<feature type="non-terminal residue" evidence="1">
    <location>
        <position position="1"/>
    </location>
</feature>
<dbReference type="InterPro" id="IPR009003">
    <property type="entry name" value="Peptidase_S1_PA"/>
</dbReference>
<comment type="caution">
    <text evidence="1">The sequence shown here is derived from an EMBL/GenBank/DDBJ whole genome shotgun (WGS) entry which is preliminary data.</text>
</comment>
<dbReference type="AlphaFoldDB" id="A0A428SY11"/>
<keyword evidence="2" id="KW-1185">Reference proteome</keyword>